<feature type="domain" description="Endonuclease/exonuclease/phosphatase" evidence="3">
    <location>
        <begin position="437"/>
        <end position="569"/>
    </location>
</feature>
<dbReference type="InterPro" id="IPR005135">
    <property type="entry name" value="Endo/exonuclease/phosphatase"/>
</dbReference>
<organism evidence="4 5">
    <name type="scientific">Cyphomyrmex costatus</name>
    <dbReference type="NCBI Taxonomy" id="456900"/>
    <lineage>
        <taxon>Eukaryota</taxon>
        <taxon>Metazoa</taxon>
        <taxon>Ecdysozoa</taxon>
        <taxon>Arthropoda</taxon>
        <taxon>Hexapoda</taxon>
        <taxon>Insecta</taxon>
        <taxon>Pterygota</taxon>
        <taxon>Neoptera</taxon>
        <taxon>Endopterygota</taxon>
        <taxon>Hymenoptera</taxon>
        <taxon>Apocrita</taxon>
        <taxon>Aculeata</taxon>
        <taxon>Formicoidea</taxon>
        <taxon>Formicidae</taxon>
        <taxon>Myrmicinae</taxon>
        <taxon>Cyphomyrmex</taxon>
    </lineage>
</organism>
<proteinExistence type="predicted"/>
<dbReference type="InterPro" id="IPR036691">
    <property type="entry name" value="Endo/exonu/phosph_ase_sf"/>
</dbReference>
<dbReference type="Pfam" id="PF14529">
    <property type="entry name" value="Exo_endo_phos_2"/>
    <property type="match status" value="1"/>
</dbReference>
<evidence type="ECO:0000259" key="3">
    <source>
        <dbReference type="Pfam" id="PF14529"/>
    </source>
</evidence>
<evidence type="ECO:0000256" key="1">
    <source>
        <dbReference type="SAM" id="Coils"/>
    </source>
</evidence>
<dbReference type="GO" id="GO:0003824">
    <property type="term" value="F:catalytic activity"/>
    <property type="evidence" value="ECO:0007669"/>
    <property type="project" value="InterPro"/>
</dbReference>
<sequence length="748" mass="87880">MPRDTAGITEKAGKGKVDPKQKKLVTESKEAGKKISFQLGTKGGEEVEVEDEVKNRFEQYQKDFKAIMDSFRVKERIWEDKIRNLEEKAVERENWFREKLEEVNRDFKKKIEIIENRCLAKIEEMEKRIRSDSNLEGEGERETASAYSEDRSVRYRSDCSGGRLRSIGSIGRLSVKEVDTIKRLVWEKDRDERRLNIVIKGLTETEVGLMKEEERNKAWAKDFLKERVGVECEIEKCWKSGPVIIVRLRNESEKKEVMINKHKLKGGKIFIENDLSFEDRKVQERISRWVRQRKEKGEREGIKVGLGFKIRGEKGEVKDKGENNSSDRNFGEMLFWNCAGIENKDSEFWKYVNSFDYISLCETWIEERGWNRLKNNLPGSHVWDCSFAKKEGKRGRAKGGFLIGIRKGWGTAKDKLIKEEEVGIISTEVILKGKKTKIISVYGEQGGKRVIEKLEEIIGDEEIRELIIGGDFNIRTGEVGGIELNEDVSVRYSKDKVIGNNGKRLIEWAEDKGLYILNGCTAGDWEGEYTYVGARGCSVIDYILVSEVLHGRITEFRVDVRVDSDHQPLRLKMLEIGAEDVNTEVEKEEGRTIEIISWDKEAIEIYQEKTEIWEHGRESDQQEPKDVVDIEEMWDRIKSFVHNAMVKKRRIIRRKALGYKDWWDRSCTRKKRAVKRMFWKWRAGKIERTEYIKEKKNFKDLLEEKWREKRVTEEEKLRNLKREADIWKFINRKRGNRRRMDNSIAKET</sequence>
<feature type="coiled-coil region" evidence="1">
    <location>
        <begin position="68"/>
        <end position="117"/>
    </location>
</feature>
<protein>
    <recommendedName>
        <fullName evidence="3">Endonuclease/exonuclease/phosphatase domain-containing protein</fullName>
    </recommendedName>
</protein>
<reference evidence="4 5" key="1">
    <citation type="submission" date="2016-03" db="EMBL/GenBank/DDBJ databases">
        <title>Cyphomyrmex costatus WGS genome.</title>
        <authorList>
            <person name="Nygaard S."/>
            <person name="Hu H."/>
            <person name="Boomsma J."/>
            <person name="Zhang G."/>
        </authorList>
    </citation>
    <scope>NUCLEOTIDE SEQUENCE [LARGE SCALE GENOMIC DNA]</scope>
    <source>
        <strain evidence="4">MS0001</strain>
        <tissue evidence="4">Whole body</tissue>
    </source>
</reference>
<accession>A0A151K274</accession>
<dbReference type="Gene3D" id="3.60.10.10">
    <property type="entry name" value="Endonuclease/exonuclease/phosphatase"/>
    <property type="match status" value="1"/>
</dbReference>
<feature type="region of interest" description="Disordered" evidence="2">
    <location>
        <begin position="1"/>
        <end position="25"/>
    </location>
</feature>
<keyword evidence="1" id="KW-0175">Coiled coil</keyword>
<gene>
    <name evidence="4" type="ORF">ALC62_04154</name>
</gene>
<dbReference type="SUPFAM" id="SSF56219">
    <property type="entry name" value="DNase I-like"/>
    <property type="match status" value="1"/>
</dbReference>
<evidence type="ECO:0000256" key="2">
    <source>
        <dbReference type="SAM" id="MobiDB-lite"/>
    </source>
</evidence>
<comment type="caution">
    <text evidence="4">The sequence shown here is derived from an EMBL/GenBank/DDBJ whole genome shotgun (WGS) entry which is preliminary data.</text>
</comment>
<keyword evidence="5" id="KW-1185">Reference proteome</keyword>
<feature type="compositionally biased region" description="Basic and acidic residues" evidence="2">
    <location>
        <begin position="11"/>
        <end position="25"/>
    </location>
</feature>
<dbReference type="AlphaFoldDB" id="A0A151K274"/>
<dbReference type="Proteomes" id="UP000078542">
    <property type="component" value="Unassembled WGS sequence"/>
</dbReference>
<name>A0A151K274_9HYME</name>
<dbReference type="EMBL" id="LKEX01013258">
    <property type="protein sequence ID" value="KYN50226.1"/>
    <property type="molecule type" value="Genomic_DNA"/>
</dbReference>
<dbReference type="STRING" id="456900.A0A151K274"/>
<evidence type="ECO:0000313" key="5">
    <source>
        <dbReference type="Proteomes" id="UP000078542"/>
    </source>
</evidence>
<evidence type="ECO:0000313" key="4">
    <source>
        <dbReference type="EMBL" id="KYN50226.1"/>
    </source>
</evidence>